<evidence type="ECO:0000256" key="4">
    <source>
        <dbReference type="ARBA" id="ARBA00022692"/>
    </source>
</evidence>
<accession>A0ABP8B9E5</accession>
<name>A0ABP8B9E5_9ACTN</name>
<keyword evidence="4 7" id="KW-0812">Transmembrane</keyword>
<evidence type="ECO:0000256" key="7">
    <source>
        <dbReference type="RuleBase" id="RU363032"/>
    </source>
</evidence>
<evidence type="ECO:0000256" key="1">
    <source>
        <dbReference type="ARBA" id="ARBA00004651"/>
    </source>
</evidence>
<keyword evidence="6 7" id="KW-0472">Membrane</keyword>
<keyword evidence="10" id="KW-1185">Reference proteome</keyword>
<keyword evidence="3" id="KW-1003">Cell membrane</keyword>
<dbReference type="InterPro" id="IPR050366">
    <property type="entry name" value="BP-dependent_transpt_permease"/>
</dbReference>
<keyword evidence="5 7" id="KW-1133">Transmembrane helix</keyword>
<keyword evidence="2 7" id="KW-0813">Transport</keyword>
<proteinExistence type="inferred from homology"/>
<dbReference type="RefSeq" id="WP_344921033.1">
    <property type="nucleotide sequence ID" value="NZ_BAABAQ010000011.1"/>
</dbReference>
<feature type="domain" description="ABC transmembrane type-1" evidence="8">
    <location>
        <begin position="85"/>
        <end position="274"/>
    </location>
</feature>
<evidence type="ECO:0000259" key="8">
    <source>
        <dbReference type="PROSITE" id="PS50928"/>
    </source>
</evidence>
<dbReference type="PANTHER" id="PTHR43386">
    <property type="entry name" value="OLIGOPEPTIDE TRANSPORT SYSTEM PERMEASE PROTEIN APPC"/>
    <property type="match status" value="1"/>
</dbReference>
<dbReference type="InterPro" id="IPR000515">
    <property type="entry name" value="MetI-like"/>
</dbReference>
<organism evidence="9 10">
    <name type="scientific">Streptosporangium oxazolinicum</name>
    <dbReference type="NCBI Taxonomy" id="909287"/>
    <lineage>
        <taxon>Bacteria</taxon>
        <taxon>Bacillati</taxon>
        <taxon>Actinomycetota</taxon>
        <taxon>Actinomycetes</taxon>
        <taxon>Streptosporangiales</taxon>
        <taxon>Streptosporangiaceae</taxon>
        <taxon>Streptosporangium</taxon>
    </lineage>
</organism>
<gene>
    <name evidence="9" type="ORF">GCM10022252_55690</name>
</gene>
<reference evidence="10" key="1">
    <citation type="journal article" date="2019" name="Int. J. Syst. Evol. Microbiol.">
        <title>The Global Catalogue of Microorganisms (GCM) 10K type strain sequencing project: providing services to taxonomists for standard genome sequencing and annotation.</title>
        <authorList>
            <consortium name="The Broad Institute Genomics Platform"/>
            <consortium name="The Broad Institute Genome Sequencing Center for Infectious Disease"/>
            <person name="Wu L."/>
            <person name="Ma J."/>
        </authorList>
    </citation>
    <scope>NUCLEOTIDE SEQUENCE [LARGE SCALE GENOMIC DNA]</scope>
    <source>
        <strain evidence="10">JCM 17388</strain>
    </source>
</reference>
<protein>
    <submittedName>
        <fullName evidence="9">ABC transporter permease</fullName>
    </submittedName>
</protein>
<feature type="transmembrane region" description="Helical" evidence="7">
    <location>
        <begin position="150"/>
        <end position="167"/>
    </location>
</feature>
<evidence type="ECO:0000256" key="2">
    <source>
        <dbReference type="ARBA" id="ARBA00022448"/>
    </source>
</evidence>
<dbReference type="Pfam" id="PF00528">
    <property type="entry name" value="BPD_transp_1"/>
    <property type="match status" value="1"/>
</dbReference>
<sequence length="284" mass="29605">MSAVTAGVGAGGVRRAAGRGFQVALVAGGALVLAWAVVAAFWPQLVPYDPQQHDPLSRFLPPGPEHWLGTDQFGRDTFSRMLAGARPVLQVAPLATALAVVAGTAVGLVAGTFGGLVDEIVMRLLDAVVVFPAIIAAVLFVALAGRSVTVMVLVVAGSFVPIVARSVRAATLVEREKAYVEAARLRGERPWSLMRREIFPNVGTTVLVEATSRFGDAIFAAATLSFLGLGQPPGSPDWGASVSDNRVWLQLAPWTVLAPALAIASLVVGIALVADALRGRWEAS</sequence>
<dbReference type="InterPro" id="IPR035906">
    <property type="entry name" value="MetI-like_sf"/>
</dbReference>
<comment type="similarity">
    <text evidence="7">Belongs to the binding-protein-dependent transport system permease family.</text>
</comment>
<comment type="caution">
    <text evidence="9">The sequence shown here is derived from an EMBL/GenBank/DDBJ whole genome shotgun (WGS) entry which is preliminary data.</text>
</comment>
<dbReference type="Gene3D" id="1.10.3720.10">
    <property type="entry name" value="MetI-like"/>
    <property type="match status" value="1"/>
</dbReference>
<evidence type="ECO:0000256" key="3">
    <source>
        <dbReference type="ARBA" id="ARBA00022475"/>
    </source>
</evidence>
<feature type="transmembrane region" description="Helical" evidence="7">
    <location>
        <begin position="91"/>
        <end position="117"/>
    </location>
</feature>
<evidence type="ECO:0000256" key="5">
    <source>
        <dbReference type="ARBA" id="ARBA00022989"/>
    </source>
</evidence>
<feature type="transmembrane region" description="Helical" evidence="7">
    <location>
        <begin position="251"/>
        <end position="274"/>
    </location>
</feature>
<dbReference type="EMBL" id="BAABAQ010000011">
    <property type="protein sequence ID" value="GAA4201263.1"/>
    <property type="molecule type" value="Genomic_DNA"/>
</dbReference>
<dbReference type="CDD" id="cd06261">
    <property type="entry name" value="TM_PBP2"/>
    <property type="match status" value="1"/>
</dbReference>
<evidence type="ECO:0000256" key="6">
    <source>
        <dbReference type="ARBA" id="ARBA00023136"/>
    </source>
</evidence>
<feature type="transmembrane region" description="Helical" evidence="7">
    <location>
        <begin position="124"/>
        <end position="144"/>
    </location>
</feature>
<dbReference type="SUPFAM" id="SSF161098">
    <property type="entry name" value="MetI-like"/>
    <property type="match status" value="1"/>
</dbReference>
<comment type="subcellular location">
    <subcellularLocation>
        <location evidence="1 7">Cell membrane</location>
        <topology evidence="1 7">Multi-pass membrane protein</topology>
    </subcellularLocation>
</comment>
<feature type="transmembrane region" description="Helical" evidence="7">
    <location>
        <begin position="23"/>
        <end position="42"/>
    </location>
</feature>
<evidence type="ECO:0000313" key="9">
    <source>
        <dbReference type="EMBL" id="GAA4201263.1"/>
    </source>
</evidence>
<evidence type="ECO:0000313" key="10">
    <source>
        <dbReference type="Proteomes" id="UP001501251"/>
    </source>
</evidence>
<dbReference type="PROSITE" id="PS50928">
    <property type="entry name" value="ABC_TM1"/>
    <property type="match status" value="1"/>
</dbReference>
<dbReference type="PANTHER" id="PTHR43386:SF25">
    <property type="entry name" value="PEPTIDE ABC TRANSPORTER PERMEASE PROTEIN"/>
    <property type="match status" value="1"/>
</dbReference>
<dbReference type="Proteomes" id="UP001501251">
    <property type="component" value="Unassembled WGS sequence"/>
</dbReference>